<sequence length="254" mass="29594">MILFLFLTAFTLLLLIIISYLLWWIPRPKLVALMYHHIGPVTNEEEKDFFIEAKTFEQHLSLIREKGFNFVSIEDIETHQATKSYLPYKPVVITLDDGWEDNYTYAFPILKKLGVKANIFLSVSQIGTPGMLNWEQVKEMNESGLVSFGSHGLTHKRLRSLTSENVSYEMQNSKKILEEKLGKKVLSFCYPFGAFDKRIRYLCFKAGYIIDYGTRKGVNVMPWNGRHPLQRAHVMRNNSLRHLKTQLIFGREKI</sequence>
<accession>B2KE53</accession>
<keyword evidence="2" id="KW-0732">Signal</keyword>
<keyword evidence="3" id="KW-0812">Transmembrane</keyword>
<dbReference type="Proteomes" id="UP000001029">
    <property type="component" value="Chromosome"/>
</dbReference>
<dbReference type="EMBL" id="CP001055">
    <property type="protein sequence ID" value="ACC98799.1"/>
    <property type="molecule type" value="Genomic_DNA"/>
</dbReference>
<dbReference type="PANTHER" id="PTHR34216:SF3">
    <property type="entry name" value="POLY-BETA-1,6-N-ACETYL-D-GLUCOSAMINE N-DEACETYLASE"/>
    <property type="match status" value="1"/>
</dbReference>
<dbReference type="PANTHER" id="PTHR34216">
    <property type="match status" value="1"/>
</dbReference>
<dbReference type="SUPFAM" id="SSF88713">
    <property type="entry name" value="Glycoside hydrolase/deacetylase"/>
    <property type="match status" value="1"/>
</dbReference>
<proteinExistence type="predicted"/>
<dbReference type="GO" id="GO:0016810">
    <property type="term" value="F:hydrolase activity, acting on carbon-nitrogen (but not peptide) bonds"/>
    <property type="evidence" value="ECO:0007669"/>
    <property type="project" value="InterPro"/>
</dbReference>
<keyword evidence="6" id="KW-1185">Reference proteome</keyword>
<evidence type="ECO:0000256" key="2">
    <source>
        <dbReference type="ARBA" id="ARBA00022729"/>
    </source>
</evidence>
<dbReference type="AlphaFoldDB" id="B2KE53"/>
<dbReference type="KEGG" id="emi:Emin_1249"/>
<dbReference type="InterPro" id="IPR051398">
    <property type="entry name" value="Polysacch_Deacetylase"/>
</dbReference>
<name>B2KE53_ELUMP</name>
<dbReference type="InterPro" id="IPR002509">
    <property type="entry name" value="NODB_dom"/>
</dbReference>
<dbReference type="GO" id="GO:0005975">
    <property type="term" value="P:carbohydrate metabolic process"/>
    <property type="evidence" value="ECO:0007669"/>
    <property type="project" value="InterPro"/>
</dbReference>
<dbReference type="Pfam" id="PF01522">
    <property type="entry name" value="Polysacc_deac_1"/>
    <property type="match status" value="1"/>
</dbReference>
<feature type="domain" description="NodB homology" evidence="4">
    <location>
        <begin position="89"/>
        <end position="254"/>
    </location>
</feature>
<evidence type="ECO:0000256" key="3">
    <source>
        <dbReference type="SAM" id="Phobius"/>
    </source>
</evidence>
<dbReference type="Gene3D" id="3.20.20.370">
    <property type="entry name" value="Glycoside hydrolase/deacetylase"/>
    <property type="match status" value="1"/>
</dbReference>
<dbReference type="GO" id="GO:0005576">
    <property type="term" value="C:extracellular region"/>
    <property type="evidence" value="ECO:0007669"/>
    <property type="project" value="UniProtKB-SubCell"/>
</dbReference>
<evidence type="ECO:0000313" key="5">
    <source>
        <dbReference type="EMBL" id="ACC98799.1"/>
    </source>
</evidence>
<evidence type="ECO:0000256" key="1">
    <source>
        <dbReference type="ARBA" id="ARBA00004613"/>
    </source>
</evidence>
<evidence type="ECO:0000313" key="6">
    <source>
        <dbReference type="Proteomes" id="UP000001029"/>
    </source>
</evidence>
<dbReference type="InterPro" id="IPR011330">
    <property type="entry name" value="Glyco_hydro/deAcase_b/a-brl"/>
</dbReference>
<dbReference type="PROSITE" id="PS51677">
    <property type="entry name" value="NODB"/>
    <property type="match status" value="1"/>
</dbReference>
<dbReference type="CDD" id="cd10918">
    <property type="entry name" value="CE4_NodB_like_5s_6s"/>
    <property type="match status" value="1"/>
</dbReference>
<dbReference type="HOGENOM" id="CLU_030024_5_2_0"/>
<dbReference type="OrthoDB" id="9776235at2"/>
<keyword evidence="3" id="KW-1133">Transmembrane helix</keyword>
<dbReference type="STRING" id="445932.Emin_1249"/>
<protein>
    <submittedName>
        <fullName evidence="5">Polysaccharide deacetylase</fullName>
    </submittedName>
</protein>
<comment type="subcellular location">
    <subcellularLocation>
        <location evidence="1">Secreted</location>
    </subcellularLocation>
</comment>
<keyword evidence="3" id="KW-0472">Membrane</keyword>
<dbReference type="RefSeq" id="WP_012415414.1">
    <property type="nucleotide sequence ID" value="NC_010644.1"/>
</dbReference>
<organism evidence="5 6">
    <name type="scientific">Elusimicrobium minutum (strain Pei191)</name>
    <dbReference type="NCBI Taxonomy" id="445932"/>
    <lineage>
        <taxon>Bacteria</taxon>
        <taxon>Pseudomonadati</taxon>
        <taxon>Elusimicrobiota</taxon>
        <taxon>Elusimicrobia</taxon>
        <taxon>Elusimicrobiales</taxon>
        <taxon>Elusimicrobiaceae</taxon>
        <taxon>Elusimicrobium</taxon>
    </lineage>
</organism>
<evidence type="ECO:0000259" key="4">
    <source>
        <dbReference type="PROSITE" id="PS51677"/>
    </source>
</evidence>
<feature type="transmembrane region" description="Helical" evidence="3">
    <location>
        <begin position="6"/>
        <end position="25"/>
    </location>
</feature>
<reference evidence="5 6" key="1">
    <citation type="journal article" date="2009" name="Appl. Environ. Microbiol.">
        <title>Genomic analysis of 'Elusimicrobium minutum,' the first cultivated representative of the phylum 'Elusimicrobia' (formerly termite group 1).</title>
        <authorList>
            <person name="Herlemann D.P.R."/>
            <person name="Geissinger O."/>
            <person name="Ikeda-Ohtsubo W."/>
            <person name="Kunin V."/>
            <person name="Sun H."/>
            <person name="Lapidus A."/>
            <person name="Hugenholtz P."/>
            <person name="Brune A."/>
        </authorList>
    </citation>
    <scope>NUCLEOTIDE SEQUENCE [LARGE SCALE GENOMIC DNA]</scope>
    <source>
        <strain evidence="5 6">Pei191</strain>
    </source>
</reference>
<gene>
    <name evidence="5" type="ordered locus">Emin_1249</name>
</gene>